<dbReference type="SUPFAM" id="SSF55781">
    <property type="entry name" value="GAF domain-like"/>
    <property type="match status" value="1"/>
</dbReference>
<accession>A0ABD5XW80</accession>
<dbReference type="Proteomes" id="UP001596368">
    <property type="component" value="Unassembled WGS sequence"/>
</dbReference>
<dbReference type="InterPro" id="IPR029016">
    <property type="entry name" value="GAF-like_dom_sf"/>
</dbReference>
<feature type="region of interest" description="Disordered" evidence="2">
    <location>
        <begin position="374"/>
        <end position="414"/>
    </location>
</feature>
<dbReference type="Pfam" id="PF13185">
    <property type="entry name" value="GAF_2"/>
    <property type="match status" value="1"/>
</dbReference>
<protein>
    <submittedName>
        <fullName evidence="5">Bacterio-opsin activator domain-containing protein</fullName>
    </submittedName>
</protein>
<organism evidence="5 6">
    <name type="scientific">Halobaculum litoreum</name>
    <dbReference type="NCBI Taxonomy" id="3031998"/>
    <lineage>
        <taxon>Archaea</taxon>
        <taxon>Methanobacteriati</taxon>
        <taxon>Methanobacteriota</taxon>
        <taxon>Stenosarchaea group</taxon>
        <taxon>Halobacteria</taxon>
        <taxon>Halobacteriales</taxon>
        <taxon>Haloferacaceae</taxon>
        <taxon>Halobaculum</taxon>
    </lineage>
</organism>
<comment type="caution">
    <text evidence="5">The sequence shown here is derived from an EMBL/GenBank/DDBJ whole genome shotgun (WGS) entry which is preliminary data.</text>
</comment>
<dbReference type="InterPro" id="IPR031803">
    <property type="entry name" value="BAT_GAF/HTH-assoc"/>
</dbReference>
<feature type="coiled-coil region" evidence="1">
    <location>
        <begin position="47"/>
        <end position="84"/>
    </location>
</feature>
<evidence type="ECO:0000259" key="4">
    <source>
        <dbReference type="Pfam" id="PF15915"/>
    </source>
</evidence>
<name>A0ABD5XW80_9EURY</name>
<keyword evidence="6" id="KW-1185">Reference proteome</keyword>
<evidence type="ECO:0000313" key="6">
    <source>
        <dbReference type="Proteomes" id="UP001596368"/>
    </source>
</evidence>
<feature type="domain" description="Bacterioopsin transcriptional activator GAF and HTH associated" evidence="4">
    <location>
        <begin position="232"/>
        <end position="385"/>
    </location>
</feature>
<dbReference type="EMBL" id="JBHSZG010000008">
    <property type="protein sequence ID" value="MFC7137960.1"/>
    <property type="molecule type" value="Genomic_DNA"/>
</dbReference>
<dbReference type="AlphaFoldDB" id="A0ABD5XW80"/>
<feature type="compositionally biased region" description="Basic and acidic residues" evidence="2">
    <location>
        <begin position="374"/>
        <end position="388"/>
    </location>
</feature>
<evidence type="ECO:0000259" key="3">
    <source>
        <dbReference type="Pfam" id="PF13185"/>
    </source>
</evidence>
<evidence type="ECO:0000313" key="5">
    <source>
        <dbReference type="EMBL" id="MFC7137960.1"/>
    </source>
</evidence>
<evidence type="ECO:0000256" key="1">
    <source>
        <dbReference type="SAM" id="Coils"/>
    </source>
</evidence>
<keyword evidence="1" id="KW-0175">Coiled coil</keyword>
<sequence>MLLGDHGLLVAVESSRSAESEDVDELLELIAATAEAALDRVAREDALRDTEEVLTEQSARLAELHELNTQLRSVEHVLVMAEDRAAIERGVCDRLVESDRFALAWFAEADGDTVVPTYRAGVERGYLPTIERLGDANEPTAVAARTGEPVVVDRLSERLHEEPWRREALASGYRGAMSVPLTHDGRFHGVLSVLARRADAFDPLVRSVLADLSDTVAYAIGAVEARRAVLADRVVEVTVRTGTRRDPLARIAAETGARVRFDGSVAGESTRRVFFTVWGADAARVREVASADSAITAVRTLRTTGDGGAFEVDTAVPTVASEVVDHGGVPLTVESEGDATTAVVELPHGADVGGFVAALRNRFRDVAMTARRGVEREPRTRESFRHEFASAVTDRQPRCWRRRTGPATSSRPDR</sequence>
<dbReference type="Gene3D" id="3.30.450.40">
    <property type="match status" value="1"/>
</dbReference>
<gene>
    <name evidence="5" type="ORF">ACFQRB_18955</name>
</gene>
<proteinExistence type="predicted"/>
<dbReference type="Pfam" id="PF15915">
    <property type="entry name" value="BAT"/>
    <property type="match status" value="1"/>
</dbReference>
<feature type="domain" description="GAF" evidence="3">
    <location>
        <begin position="83"/>
        <end position="220"/>
    </location>
</feature>
<dbReference type="InterPro" id="IPR003018">
    <property type="entry name" value="GAF"/>
</dbReference>
<reference evidence="5 6" key="1">
    <citation type="journal article" date="2019" name="Int. J. Syst. Evol. Microbiol.">
        <title>The Global Catalogue of Microorganisms (GCM) 10K type strain sequencing project: providing services to taxonomists for standard genome sequencing and annotation.</title>
        <authorList>
            <consortium name="The Broad Institute Genomics Platform"/>
            <consortium name="The Broad Institute Genome Sequencing Center for Infectious Disease"/>
            <person name="Wu L."/>
            <person name="Ma J."/>
        </authorList>
    </citation>
    <scope>NUCLEOTIDE SEQUENCE [LARGE SCALE GENOMIC DNA]</scope>
    <source>
        <strain evidence="5 6">DT92</strain>
    </source>
</reference>
<evidence type="ECO:0000256" key="2">
    <source>
        <dbReference type="SAM" id="MobiDB-lite"/>
    </source>
</evidence>